<name>A0A1I8F741_9PLAT</name>
<evidence type="ECO:0000313" key="3">
    <source>
        <dbReference type="Proteomes" id="UP000095280"/>
    </source>
</evidence>
<dbReference type="Proteomes" id="UP000095280">
    <property type="component" value="Unplaced"/>
</dbReference>
<proteinExistence type="predicted"/>
<dbReference type="Pfam" id="PF10505">
    <property type="entry name" value="NARG2_C"/>
    <property type="match status" value="1"/>
</dbReference>
<feature type="region of interest" description="Disordered" evidence="1">
    <location>
        <begin position="142"/>
        <end position="212"/>
    </location>
</feature>
<sequence>GHRMLLNPHQISQSNCPSITIGVEHLADNFPNKTADNSGYQLHWKPCPISEDDFAKKLARRHDCHLVLSCATLKRMLLDRVCEAGWEMPALMEEPHDKFDAGNGQWLLCIDSTLPHFNAAGVSAADIQAKLAQMRARLKFTKANKSQKQIKKQQQEQPAEKRQKNHNATDSSNDEDAGPETSSAATAAAVNSSSKRPSSDLQRIADRSPSTATTPCHLRVQLERQPYFGCETPSPLQSCRDWLACLATGGDTPLLRTRCNVFDARVLLYEFLSPDDLAEEAAGSGLLSGGLVAFNTLANAIERLRVTVGGFPPASACCSAGHLATRPAA</sequence>
<dbReference type="InterPro" id="IPR019535">
    <property type="entry name" value="ICE2_C"/>
</dbReference>
<dbReference type="AlphaFoldDB" id="A0A1I8F741"/>
<protein>
    <submittedName>
        <fullName evidence="4">NARG2_C domain-containing protein</fullName>
    </submittedName>
</protein>
<feature type="domain" description="Little elongation complex subunit 2 C-terminal" evidence="2">
    <location>
        <begin position="206"/>
        <end position="281"/>
    </location>
</feature>
<dbReference type="WBParaSite" id="maker-unitig_23199-snap-gene-0.2-mRNA-1">
    <property type="protein sequence ID" value="maker-unitig_23199-snap-gene-0.2-mRNA-1"/>
    <property type="gene ID" value="maker-unitig_23199-snap-gene-0.2"/>
</dbReference>
<evidence type="ECO:0000256" key="1">
    <source>
        <dbReference type="SAM" id="MobiDB-lite"/>
    </source>
</evidence>
<dbReference type="GO" id="GO:0008023">
    <property type="term" value="C:transcription elongation factor complex"/>
    <property type="evidence" value="ECO:0007669"/>
    <property type="project" value="InterPro"/>
</dbReference>
<evidence type="ECO:0000259" key="2">
    <source>
        <dbReference type="Pfam" id="PF10505"/>
    </source>
</evidence>
<accession>A0A1I8F741</accession>
<evidence type="ECO:0000313" key="4">
    <source>
        <dbReference type="WBParaSite" id="maker-unitig_23199-snap-gene-0.2-mRNA-1"/>
    </source>
</evidence>
<organism evidence="3 4">
    <name type="scientific">Macrostomum lignano</name>
    <dbReference type="NCBI Taxonomy" id="282301"/>
    <lineage>
        <taxon>Eukaryota</taxon>
        <taxon>Metazoa</taxon>
        <taxon>Spiralia</taxon>
        <taxon>Lophotrochozoa</taxon>
        <taxon>Platyhelminthes</taxon>
        <taxon>Rhabditophora</taxon>
        <taxon>Macrostomorpha</taxon>
        <taxon>Macrostomida</taxon>
        <taxon>Macrostomidae</taxon>
        <taxon>Macrostomum</taxon>
    </lineage>
</organism>
<feature type="compositionally biased region" description="Low complexity" evidence="1">
    <location>
        <begin position="182"/>
        <end position="194"/>
    </location>
</feature>
<reference evidence="4" key="1">
    <citation type="submission" date="2016-11" db="UniProtKB">
        <authorList>
            <consortium name="WormBaseParasite"/>
        </authorList>
    </citation>
    <scope>IDENTIFICATION</scope>
</reference>
<keyword evidence="3" id="KW-1185">Reference proteome</keyword>